<dbReference type="InterPro" id="IPR044068">
    <property type="entry name" value="CB"/>
</dbReference>
<dbReference type="Gene3D" id="1.10.443.10">
    <property type="entry name" value="Intergrase catalytic core"/>
    <property type="match status" value="1"/>
</dbReference>
<dbReference type="InterPro" id="IPR011010">
    <property type="entry name" value="DNA_brk_join_enz"/>
</dbReference>
<organism evidence="6 7">
    <name type="scientific">Nocardiopsis gilva YIM 90087</name>
    <dbReference type="NCBI Taxonomy" id="1235441"/>
    <lineage>
        <taxon>Bacteria</taxon>
        <taxon>Bacillati</taxon>
        <taxon>Actinomycetota</taxon>
        <taxon>Actinomycetes</taxon>
        <taxon>Streptosporangiales</taxon>
        <taxon>Nocardiopsidaceae</taxon>
        <taxon>Nocardiopsis</taxon>
    </lineage>
</organism>
<dbReference type="EMBL" id="CP022753">
    <property type="protein sequence ID" value="ASU81560.1"/>
    <property type="molecule type" value="Genomic_DNA"/>
</dbReference>
<evidence type="ECO:0000256" key="2">
    <source>
        <dbReference type="ARBA" id="ARBA00023172"/>
    </source>
</evidence>
<evidence type="ECO:0000256" key="4">
    <source>
        <dbReference type="SAM" id="MobiDB-lite"/>
    </source>
</evidence>
<feature type="region of interest" description="Disordered" evidence="4">
    <location>
        <begin position="545"/>
        <end position="588"/>
    </location>
</feature>
<accession>A0A223S0A6</accession>
<dbReference type="Proteomes" id="UP000215005">
    <property type="component" value="Chromosome"/>
</dbReference>
<evidence type="ECO:0000256" key="3">
    <source>
        <dbReference type="PROSITE-ProRule" id="PRU01248"/>
    </source>
</evidence>
<feature type="compositionally biased region" description="Polar residues" evidence="4">
    <location>
        <begin position="569"/>
        <end position="578"/>
    </location>
</feature>
<dbReference type="Gene3D" id="1.10.150.130">
    <property type="match status" value="1"/>
</dbReference>
<sequence>MPYPEKRWSKKDGTFWTVRYQAADGSWPRASRDDKGERWRTKRDAEKWAEDKEARIRMGLDEESAPSVVEAARQARKQEGITLGEWADEWYPKQDVGISHMRGLRNDLELHLLPHRPEGRDQAWDETRLLDITAEQILAFKRVKRAAGYAESTIRGYCSTLYTMLADAIEAGHISANPAATKANRGRRSGTGTRKGKRGKQRVTTDALGALLLSERMALLSGRDEEFISGITMYNSGLRFGELIGLEREFCRPAEQMIRVEWQLFEMEGDWHRQPPKDDSYRDVHIPEFVCELLRRQLASIPHKPTKTCACFRPPTVHRFLVAALKRRGAWSEEMKTAVLTHAQDRSLAELGIDPDLADRFNGDFIRGSAAPPHKGGIHVFSAQSGSPHHRRGSYKPWLIGAASTGMYPPRKNSQEESPDGHPVPLRAEPWPGMPIRGRNPRKKTEVQWVPIAPGITPHGLARHSHKRAMIEGDIPEVLQHERLGHEMGGIGAVYSQVTPAMIGQLMELLTRNFRESLYQRAKMHPHSPVTVLDELLEPYRRRPHRAPTKIISQNSPKNGVRPLRSLKSRTPSQQVNPSPDPHPSDTQ</sequence>
<dbReference type="InterPro" id="IPR010998">
    <property type="entry name" value="Integrase_recombinase_N"/>
</dbReference>
<dbReference type="InterPro" id="IPR013762">
    <property type="entry name" value="Integrase-like_cat_sf"/>
</dbReference>
<feature type="domain" description="Core-binding (CB)" evidence="5">
    <location>
        <begin position="81"/>
        <end position="169"/>
    </location>
</feature>
<proteinExistence type="predicted"/>
<dbReference type="GO" id="GO:0006310">
    <property type="term" value="P:DNA recombination"/>
    <property type="evidence" value="ECO:0007669"/>
    <property type="project" value="UniProtKB-KW"/>
</dbReference>
<dbReference type="PROSITE" id="PS51900">
    <property type="entry name" value="CB"/>
    <property type="match status" value="1"/>
</dbReference>
<reference evidence="6 7" key="1">
    <citation type="submission" date="2017-08" db="EMBL/GenBank/DDBJ databases">
        <title>The complete genome sequence of Nocardiopsis gilva YIM 90087.</title>
        <authorList>
            <person name="Yin M."/>
            <person name="Tang S."/>
        </authorList>
    </citation>
    <scope>NUCLEOTIDE SEQUENCE [LARGE SCALE GENOMIC DNA]</scope>
    <source>
        <strain evidence="6 7">YIM 90087</strain>
    </source>
</reference>
<dbReference type="OrthoDB" id="1822491at2"/>
<dbReference type="AlphaFoldDB" id="A0A223S0A6"/>
<evidence type="ECO:0000313" key="7">
    <source>
        <dbReference type="Proteomes" id="UP000215005"/>
    </source>
</evidence>
<protein>
    <recommendedName>
        <fullName evidence="5">Core-binding (CB) domain-containing protein</fullName>
    </recommendedName>
</protein>
<dbReference type="SUPFAM" id="SSF56349">
    <property type="entry name" value="DNA breaking-rejoining enzymes"/>
    <property type="match status" value="1"/>
</dbReference>
<keyword evidence="2" id="KW-0233">DNA recombination</keyword>
<feature type="compositionally biased region" description="Basic residues" evidence="4">
    <location>
        <begin position="184"/>
        <end position="201"/>
    </location>
</feature>
<dbReference type="GO" id="GO:0003677">
    <property type="term" value="F:DNA binding"/>
    <property type="evidence" value="ECO:0007669"/>
    <property type="project" value="UniProtKB-UniRule"/>
</dbReference>
<evidence type="ECO:0000313" key="6">
    <source>
        <dbReference type="EMBL" id="ASU81560.1"/>
    </source>
</evidence>
<keyword evidence="1 3" id="KW-0238">DNA-binding</keyword>
<gene>
    <name evidence="6" type="ORF">CDO52_01015</name>
</gene>
<name>A0A223S0A6_9ACTN</name>
<feature type="region of interest" description="Disordered" evidence="4">
    <location>
        <begin position="406"/>
        <end position="444"/>
    </location>
</feature>
<dbReference type="GO" id="GO:0015074">
    <property type="term" value="P:DNA integration"/>
    <property type="evidence" value="ECO:0007669"/>
    <property type="project" value="InterPro"/>
</dbReference>
<dbReference type="RefSeq" id="WP_017619561.1">
    <property type="nucleotide sequence ID" value="NZ_ANBG01000245.1"/>
</dbReference>
<dbReference type="KEGG" id="ngv:CDO52_01015"/>
<evidence type="ECO:0000259" key="5">
    <source>
        <dbReference type="PROSITE" id="PS51900"/>
    </source>
</evidence>
<evidence type="ECO:0000256" key="1">
    <source>
        <dbReference type="ARBA" id="ARBA00023125"/>
    </source>
</evidence>
<feature type="region of interest" description="Disordered" evidence="4">
    <location>
        <begin position="179"/>
        <end position="202"/>
    </location>
</feature>
<keyword evidence="7" id="KW-1185">Reference proteome</keyword>